<feature type="signal peptide" evidence="1">
    <location>
        <begin position="1"/>
        <end position="24"/>
    </location>
</feature>
<name>A0A1I7YKK1_9BILA</name>
<protein>
    <submittedName>
        <fullName evidence="3">Secreted protein</fullName>
    </submittedName>
</protein>
<dbReference type="Proteomes" id="UP000095287">
    <property type="component" value="Unplaced"/>
</dbReference>
<evidence type="ECO:0000256" key="1">
    <source>
        <dbReference type="SAM" id="SignalP"/>
    </source>
</evidence>
<organism evidence="2 3">
    <name type="scientific">Steinernema glaseri</name>
    <dbReference type="NCBI Taxonomy" id="37863"/>
    <lineage>
        <taxon>Eukaryota</taxon>
        <taxon>Metazoa</taxon>
        <taxon>Ecdysozoa</taxon>
        <taxon>Nematoda</taxon>
        <taxon>Chromadorea</taxon>
        <taxon>Rhabditida</taxon>
        <taxon>Tylenchina</taxon>
        <taxon>Panagrolaimomorpha</taxon>
        <taxon>Strongyloidoidea</taxon>
        <taxon>Steinernematidae</taxon>
        <taxon>Steinernema</taxon>
    </lineage>
</organism>
<dbReference type="WBParaSite" id="L893_g17301.t1">
    <property type="protein sequence ID" value="L893_g17301.t1"/>
    <property type="gene ID" value="L893_g17301"/>
</dbReference>
<keyword evidence="2" id="KW-1185">Reference proteome</keyword>
<feature type="chain" id="PRO_5009312355" evidence="1">
    <location>
        <begin position="25"/>
        <end position="72"/>
    </location>
</feature>
<accession>A0A1I7YKK1</accession>
<sequence length="72" mass="7926">MHCRTVLVLLLAACLSLSIINVNAATLPHQRVKRFGFGFMPMWGVQSSSSYSASSSVSMSNSYSAFYFGRKK</sequence>
<reference evidence="3" key="1">
    <citation type="submission" date="2016-11" db="UniProtKB">
        <authorList>
            <consortium name="WormBaseParasite"/>
        </authorList>
    </citation>
    <scope>IDENTIFICATION</scope>
</reference>
<evidence type="ECO:0000313" key="3">
    <source>
        <dbReference type="WBParaSite" id="L893_g17301.t1"/>
    </source>
</evidence>
<evidence type="ECO:0000313" key="2">
    <source>
        <dbReference type="Proteomes" id="UP000095287"/>
    </source>
</evidence>
<keyword evidence="1" id="KW-0732">Signal</keyword>
<dbReference type="AlphaFoldDB" id="A0A1I7YKK1"/>
<proteinExistence type="predicted"/>